<dbReference type="AlphaFoldDB" id="A0A163EL52"/>
<dbReference type="EMBL" id="KV440972">
    <property type="protein sequence ID" value="OAD79230.1"/>
    <property type="molecule type" value="Genomic_DNA"/>
</dbReference>
<dbReference type="RefSeq" id="XP_018297270.1">
    <property type="nucleotide sequence ID" value="XM_018440290.1"/>
</dbReference>
<evidence type="ECO:0000313" key="1">
    <source>
        <dbReference type="EMBL" id="OAD79230.1"/>
    </source>
</evidence>
<reference evidence="2" key="1">
    <citation type="submission" date="2015-06" db="EMBL/GenBank/DDBJ databases">
        <title>Expansion of signal transduction pathways in fungi by whole-genome duplication.</title>
        <authorList>
            <consortium name="DOE Joint Genome Institute"/>
            <person name="Corrochano L.M."/>
            <person name="Kuo A."/>
            <person name="Marcet-Houben M."/>
            <person name="Polaino S."/>
            <person name="Salamov A."/>
            <person name="Villalobos J.M."/>
            <person name="Alvarez M.I."/>
            <person name="Avalos J."/>
            <person name="Benito E.P."/>
            <person name="Benoit I."/>
            <person name="Burger G."/>
            <person name="Camino L.P."/>
            <person name="Canovas D."/>
            <person name="Cerda-Olmedo E."/>
            <person name="Cheng J.-F."/>
            <person name="Dominguez A."/>
            <person name="Elias M."/>
            <person name="Eslava A.P."/>
            <person name="Glaser F."/>
            <person name="Grimwood J."/>
            <person name="Gutierrez G."/>
            <person name="Heitman J."/>
            <person name="Henrissat B."/>
            <person name="Iturriaga E.A."/>
            <person name="Lang B.F."/>
            <person name="Lavin J.L."/>
            <person name="Lee S."/>
            <person name="Li W."/>
            <person name="Lindquist E."/>
            <person name="Lopez-Garcia S."/>
            <person name="Luque E.M."/>
            <person name="Marcos A.T."/>
            <person name="Martin J."/>
            <person name="McCluskey K."/>
            <person name="Medina H.R."/>
            <person name="Miralles-Duran A."/>
            <person name="Miyazaki A."/>
            <person name="Munoz-Torres E."/>
            <person name="Oguiza J.A."/>
            <person name="Ohm R."/>
            <person name="Olmedo M."/>
            <person name="Orejas M."/>
            <person name="Ortiz-Castellanos L."/>
            <person name="Pisabarro A.G."/>
            <person name="Rodriguez-Romero J."/>
            <person name="Ruiz-Herrera J."/>
            <person name="Ruiz-Vazquez R."/>
            <person name="Sanz C."/>
            <person name="Schackwitz W."/>
            <person name="Schmutz J."/>
            <person name="Shahriari M."/>
            <person name="Shelest E."/>
            <person name="Silva-Franco F."/>
            <person name="Soanes D."/>
            <person name="Syed K."/>
            <person name="Tagua V.G."/>
            <person name="Talbot N.J."/>
            <person name="Thon M."/>
            <person name="De vries R.P."/>
            <person name="Wiebenga A."/>
            <person name="Yadav J.S."/>
            <person name="Braun E.L."/>
            <person name="Baker S."/>
            <person name="Garre V."/>
            <person name="Horwitz B."/>
            <person name="Torres-Martinez S."/>
            <person name="Idnurm A."/>
            <person name="Herrera-Estrella A."/>
            <person name="Gabaldon T."/>
            <person name="Grigoriev I.V."/>
        </authorList>
    </citation>
    <scope>NUCLEOTIDE SEQUENCE [LARGE SCALE GENOMIC DNA]</scope>
    <source>
        <strain evidence="2">NRRL 1555(-)</strain>
    </source>
</reference>
<sequence>MLYSYQSIIWLELFSLRIKEVLITYDLIESVFVMTIIRMANDSKKKEMNPITGQTPKIERPLLVLLVFIIDGFLRKQFRGATVHLTGAYHLKVNLAHHCHTFTSYLDLSTPERLTLNDQNIHIDKAFKNIEGQS</sequence>
<keyword evidence="2" id="KW-1185">Reference proteome</keyword>
<name>A0A163EL52_PHYB8</name>
<dbReference type="InParanoid" id="A0A163EL52"/>
<evidence type="ECO:0000313" key="2">
    <source>
        <dbReference type="Proteomes" id="UP000077315"/>
    </source>
</evidence>
<dbReference type="GeneID" id="29001196"/>
<accession>A0A163EL52</accession>
<organism evidence="1 2">
    <name type="scientific">Phycomyces blakesleeanus (strain ATCC 8743b / DSM 1359 / FGSC 10004 / NBRC 33097 / NRRL 1555)</name>
    <dbReference type="NCBI Taxonomy" id="763407"/>
    <lineage>
        <taxon>Eukaryota</taxon>
        <taxon>Fungi</taxon>
        <taxon>Fungi incertae sedis</taxon>
        <taxon>Mucoromycota</taxon>
        <taxon>Mucoromycotina</taxon>
        <taxon>Mucoromycetes</taxon>
        <taxon>Mucorales</taxon>
        <taxon>Phycomycetaceae</taxon>
        <taxon>Phycomyces</taxon>
    </lineage>
</organism>
<protein>
    <submittedName>
        <fullName evidence="1">Uncharacterized protein</fullName>
    </submittedName>
</protein>
<proteinExistence type="predicted"/>
<gene>
    <name evidence="1" type="ORF">PHYBLDRAFT_58279</name>
</gene>
<dbReference type="Proteomes" id="UP000077315">
    <property type="component" value="Unassembled WGS sequence"/>
</dbReference>
<dbReference type="VEuPathDB" id="FungiDB:PHYBLDRAFT_58279"/>